<proteinExistence type="predicted"/>
<name>A0A2S6CJF9_9PEZI</name>
<gene>
    <name evidence="1" type="ORF">CBER1_04938</name>
</gene>
<dbReference type="OrthoDB" id="3902367at2759"/>
<evidence type="ECO:0000313" key="2">
    <source>
        <dbReference type="Proteomes" id="UP000237631"/>
    </source>
</evidence>
<dbReference type="AlphaFoldDB" id="A0A2S6CJF9"/>
<accession>A0A2S6CJF9</accession>
<keyword evidence="2" id="KW-1185">Reference proteome</keyword>
<comment type="caution">
    <text evidence="1">The sequence shown here is derived from an EMBL/GenBank/DDBJ whole genome shotgun (WGS) entry which is preliminary data.</text>
</comment>
<organism evidence="1 2">
    <name type="scientific">Cercospora berteroae</name>
    <dbReference type="NCBI Taxonomy" id="357750"/>
    <lineage>
        <taxon>Eukaryota</taxon>
        <taxon>Fungi</taxon>
        <taxon>Dikarya</taxon>
        <taxon>Ascomycota</taxon>
        <taxon>Pezizomycotina</taxon>
        <taxon>Dothideomycetes</taxon>
        <taxon>Dothideomycetidae</taxon>
        <taxon>Mycosphaerellales</taxon>
        <taxon>Mycosphaerellaceae</taxon>
        <taxon>Cercospora</taxon>
    </lineage>
</organism>
<dbReference type="EMBL" id="PNEN01000346">
    <property type="protein sequence ID" value="PPJ59852.1"/>
    <property type="molecule type" value="Genomic_DNA"/>
</dbReference>
<evidence type="ECO:0000313" key="1">
    <source>
        <dbReference type="EMBL" id="PPJ59852.1"/>
    </source>
</evidence>
<dbReference type="Proteomes" id="UP000237631">
    <property type="component" value="Unassembled WGS sequence"/>
</dbReference>
<reference evidence="2" key="1">
    <citation type="journal article" date="2017" name="bioRxiv">
        <title>Conservation of a gene cluster reveals novel cercosporin biosynthetic mechanisms and extends production to the genus Colletotrichum.</title>
        <authorList>
            <person name="de Jonge R."/>
            <person name="Ebert M.K."/>
            <person name="Huitt-Roehl C.R."/>
            <person name="Pal P."/>
            <person name="Suttle J.C."/>
            <person name="Spanner R.E."/>
            <person name="Neubauer J.D."/>
            <person name="Jurick W.M.II."/>
            <person name="Stott K.A."/>
            <person name="Secor G.A."/>
            <person name="Thomma B.P.H.J."/>
            <person name="Van de Peer Y."/>
            <person name="Townsend C.A."/>
            <person name="Bolton M.D."/>
        </authorList>
    </citation>
    <scope>NUCLEOTIDE SEQUENCE [LARGE SCALE GENOMIC DNA]</scope>
    <source>
        <strain evidence="2">CBS538.71</strain>
    </source>
</reference>
<sequence>MAITFADVLRRQESEKIIVPMNEVEIAHWQPQTPVKYLATGGLNGCTGVAIISLQAGILAHIAPLPPGSTQRTLDRNPNASVDNARALLQDIANLYRANQGKFVASQTYVVAGIFNNSPAMPDVIRMIRQLFASLQLPVIWKSYPVVSEGPRPEGYSSTVVHAERPGIMPAVYINSQRVN</sequence>
<protein>
    <submittedName>
        <fullName evidence="1">Uncharacterized protein</fullName>
    </submittedName>
</protein>